<reference evidence="3" key="2">
    <citation type="submission" date="2023-05" db="EMBL/GenBank/DDBJ databases">
        <authorList>
            <consortium name="Lawrence Berkeley National Laboratory"/>
            <person name="Steindorff A."/>
            <person name="Hensen N."/>
            <person name="Bonometti L."/>
            <person name="Westerberg I."/>
            <person name="Brannstrom I.O."/>
            <person name="Guillou S."/>
            <person name="Cros-Aarteil S."/>
            <person name="Calhoun S."/>
            <person name="Haridas S."/>
            <person name="Kuo A."/>
            <person name="Mondo S."/>
            <person name="Pangilinan J."/>
            <person name="Riley R."/>
            <person name="Labutti K."/>
            <person name="Andreopoulos B."/>
            <person name="Lipzen A."/>
            <person name="Chen C."/>
            <person name="Yanf M."/>
            <person name="Daum C."/>
            <person name="Ng V."/>
            <person name="Clum A."/>
            <person name="Ohm R."/>
            <person name="Martin F."/>
            <person name="Silar P."/>
            <person name="Natvig D."/>
            <person name="Lalanne C."/>
            <person name="Gautier V."/>
            <person name="Ament-Velasquez S.L."/>
            <person name="Kruys A."/>
            <person name="Hutchinson M.I."/>
            <person name="Powell A.J."/>
            <person name="Barry K."/>
            <person name="Miller A.N."/>
            <person name="Grigoriev I.V."/>
            <person name="Debuchy R."/>
            <person name="Gladieux P."/>
            <person name="Thoren M.H."/>
            <person name="Johannesson H."/>
        </authorList>
    </citation>
    <scope>NUCLEOTIDE SEQUENCE</scope>
    <source>
        <strain evidence="3">CBS 508.74</strain>
    </source>
</reference>
<evidence type="ECO:0000313" key="3">
    <source>
        <dbReference type="EMBL" id="KAK4111998.1"/>
    </source>
</evidence>
<accession>A0AAN6YS02</accession>
<dbReference type="Proteomes" id="UP001302812">
    <property type="component" value="Unassembled WGS sequence"/>
</dbReference>
<dbReference type="GO" id="GO:0006368">
    <property type="term" value="P:transcription elongation by RNA polymerase II"/>
    <property type="evidence" value="ECO:0007669"/>
    <property type="project" value="InterPro"/>
</dbReference>
<comment type="caution">
    <text evidence="3">The sequence shown here is derived from an EMBL/GenBank/DDBJ whole genome shotgun (WGS) entry which is preliminary data.</text>
</comment>
<feature type="region of interest" description="Disordered" evidence="1">
    <location>
        <begin position="116"/>
        <end position="155"/>
    </location>
</feature>
<gene>
    <name evidence="3" type="ORF">N656DRAFT_710993</name>
</gene>
<reference evidence="3" key="1">
    <citation type="journal article" date="2023" name="Mol. Phylogenet. Evol.">
        <title>Genome-scale phylogeny and comparative genomics of the fungal order Sordariales.</title>
        <authorList>
            <person name="Hensen N."/>
            <person name="Bonometti L."/>
            <person name="Westerberg I."/>
            <person name="Brannstrom I.O."/>
            <person name="Guillou S."/>
            <person name="Cros-Aarteil S."/>
            <person name="Calhoun S."/>
            <person name="Haridas S."/>
            <person name="Kuo A."/>
            <person name="Mondo S."/>
            <person name="Pangilinan J."/>
            <person name="Riley R."/>
            <person name="LaButti K."/>
            <person name="Andreopoulos B."/>
            <person name="Lipzen A."/>
            <person name="Chen C."/>
            <person name="Yan M."/>
            <person name="Daum C."/>
            <person name="Ng V."/>
            <person name="Clum A."/>
            <person name="Steindorff A."/>
            <person name="Ohm R.A."/>
            <person name="Martin F."/>
            <person name="Silar P."/>
            <person name="Natvig D.O."/>
            <person name="Lalanne C."/>
            <person name="Gautier V."/>
            <person name="Ament-Velasquez S.L."/>
            <person name="Kruys A."/>
            <person name="Hutchinson M.I."/>
            <person name="Powell A.J."/>
            <person name="Barry K."/>
            <person name="Miller A.N."/>
            <person name="Grigoriev I.V."/>
            <person name="Debuchy R."/>
            <person name="Gladieux P."/>
            <person name="Hiltunen Thoren M."/>
            <person name="Johannesson H."/>
        </authorList>
    </citation>
    <scope>NUCLEOTIDE SEQUENCE</scope>
    <source>
        <strain evidence="3">CBS 508.74</strain>
    </source>
</reference>
<dbReference type="SUPFAM" id="SSF46785">
    <property type="entry name" value="Winged helix' DNA-binding domain"/>
    <property type="match status" value="1"/>
</dbReference>
<feature type="compositionally biased region" description="Polar residues" evidence="1">
    <location>
        <begin position="614"/>
        <end position="625"/>
    </location>
</feature>
<feature type="compositionally biased region" description="Low complexity" evidence="1">
    <location>
        <begin position="676"/>
        <end position="685"/>
    </location>
</feature>
<feature type="compositionally biased region" description="Basic and acidic residues" evidence="1">
    <location>
        <begin position="521"/>
        <end position="557"/>
    </location>
</feature>
<dbReference type="Pfam" id="PF10390">
    <property type="entry name" value="ELL"/>
    <property type="match status" value="1"/>
</dbReference>
<feature type="compositionally biased region" description="Low complexity" evidence="1">
    <location>
        <begin position="116"/>
        <end position="128"/>
    </location>
</feature>
<dbReference type="GeneID" id="89935840"/>
<protein>
    <recommendedName>
        <fullName evidence="2">RNA polymerase II elongation factor ELL N-terminal domain-containing protein</fullName>
    </recommendedName>
</protein>
<dbReference type="InterPro" id="IPR019464">
    <property type="entry name" value="ELL_N"/>
</dbReference>
<dbReference type="EMBL" id="MU853344">
    <property type="protein sequence ID" value="KAK4111998.1"/>
    <property type="molecule type" value="Genomic_DNA"/>
</dbReference>
<evidence type="ECO:0000313" key="4">
    <source>
        <dbReference type="Proteomes" id="UP001302812"/>
    </source>
</evidence>
<feature type="region of interest" description="Disordered" evidence="1">
    <location>
        <begin position="205"/>
        <end position="243"/>
    </location>
</feature>
<dbReference type="InterPro" id="IPR036390">
    <property type="entry name" value="WH_DNA-bd_sf"/>
</dbReference>
<feature type="region of interest" description="Disordered" evidence="1">
    <location>
        <begin position="360"/>
        <end position="718"/>
    </location>
</feature>
<feature type="compositionally biased region" description="Polar residues" evidence="1">
    <location>
        <begin position="206"/>
        <end position="218"/>
    </location>
</feature>
<name>A0AAN6YS02_9PEZI</name>
<feature type="compositionally biased region" description="Low complexity" evidence="1">
    <location>
        <begin position="633"/>
        <end position="650"/>
    </location>
</feature>
<dbReference type="AlphaFoldDB" id="A0AAN6YS02"/>
<proteinExistence type="predicted"/>
<dbReference type="GO" id="GO:0008023">
    <property type="term" value="C:transcription elongation factor complex"/>
    <property type="evidence" value="ECO:0007669"/>
    <property type="project" value="InterPro"/>
</dbReference>
<evidence type="ECO:0000259" key="2">
    <source>
        <dbReference type="Pfam" id="PF10390"/>
    </source>
</evidence>
<feature type="domain" description="RNA polymerase II elongation factor ELL N-terminal" evidence="2">
    <location>
        <begin position="159"/>
        <end position="313"/>
    </location>
</feature>
<dbReference type="RefSeq" id="XP_064669568.1">
    <property type="nucleotide sequence ID" value="XM_064811715.1"/>
</dbReference>
<keyword evidence="4" id="KW-1185">Reference proteome</keyword>
<feature type="compositionally biased region" description="Low complexity" evidence="1">
    <location>
        <begin position="429"/>
        <end position="447"/>
    </location>
</feature>
<evidence type="ECO:0000256" key="1">
    <source>
        <dbReference type="SAM" id="MobiDB-lite"/>
    </source>
</evidence>
<organism evidence="3 4">
    <name type="scientific">Canariomyces notabilis</name>
    <dbReference type="NCBI Taxonomy" id="2074819"/>
    <lineage>
        <taxon>Eukaryota</taxon>
        <taxon>Fungi</taxon>
        <taxon>Dikarya</taxon>
        <taxon>Ascomycota</taxon>
        <taxon>Pezizomycotina</taxon>
        <taxon>Sordariomycetes</taxon>
        <taxon>Sordariomycetidae</taxon>
        <taxon>Sordariales</taxon>
        <taxon>Chaetomiaceae</taxon>
        <taxon>Canariomyces</taxon>
    </lineage>
</organism>
<feature type="compositionally biased region" description="Basic and acidic residues" evidence="1">
    <location>
        <begin position="662"/>
        <end position="673"/>
    </location>
</feature>
<sequence>MMLSISADGLVLDGSAKAMAELPSQAFGIMLSGRDIEDMIACVQNGGDIQLALGNSPKFLLDDREIKIPKSSDLPDYDLYRSNSDKPSVVNKLPNPTMSILRFSNAKPKAKTLKAQAPAAKGAKPTKTVIERSSAKASVPVARSSAGSDRELGSQESLDDAIANLKSSYAKVEADKRENSAVVVGGLLSSKGGKVKAGKRLLEAQTAATSSRSLTPSPALSGIRSPSLAPASNPAEEKTQQQRSHIFHELAVRGQTYEELLAKWDQGSEEEFSTALKKVADFDDKVQKWIIKTRYWKELDVFEHSYAEDEDRQKAIDNAIRQYDRMRLESSDPQWQKLLPKSERGKGICLSRLQAALAKPKPTLDAASPGGRDSERDDSASSAMKKNKGGEAMSRSSSQASTGKKKLSASEAQAKRLLSNSKKPKGATTAKASPKVSPAKASTKAAGTKGGRVLSKEFVSDSSSDDDEVPLSTSMPKSKAADAPVSKPAERTAPKPKAVVKARESPAPKPKALAAQAPDRLSPKEMEKEKERAKETEKEKEKEKENEKQKQKEKETIRAQVIAKPVKPPVKRPRDSDDDDSSSSGTPLSKRVKPGQKTVPAIARPVKHRAPSDASLNSRGTSSGVSLIKARNTSPLKSSPLASSPPTTASDLEQGRPSLVATREREREHDRDTIVSSASSTADSGAGDGNSRKRPAPDPASGSRAKRPRPSQDTIDKASKFKQFYARYEQLHHELAANENPDPERVTDLLDMHDRLRRMKDEIYASVDA</sequence>